<accession>U9TXT7</accession>
<dbReference type="EMBL" id="KI284417">
    <property type="protein sequence ID" value="ESA12920.1"/>
    <property type="molecule type" value="Genomic_DNA"/>
</dbReference>
<reference evidence="1" key="1">
    <citation type="submission" date="2013-07" db="EMBL/GenBank/DDBJ databases">
        <title>The genome of an arbuscular mycorrhizal fungus provides insights into the evolution of the oldest plant symbiosis.</title>
        <authorList>
            <consortium name="DOE Joint Genome Institute"/>
            <person name="Tisserant E."/>
            <person name="Malbreil M."/>
            <person name="Kuo A."/>
            <person name="Kohler A."/>
            <person name="Symeonidi A."/>
            <person name="Balestrini R."/>
            <person name="Charron P."/>
            <person name="Duensing N."/>
            <person name="Frei-dit-Frey N."/>
            <person name="Gianinazzi-Pearson V."/>
            <person name="Gilbert B."/>
            <person name="Handa Y."/>
            <person name="Hijri M."/>
            <person name="Kaul R."/>
            <person name="Kawaguchi M."/>
            <person name="Krajinski F."/>
            <person name="Lammers P."/>
            <person name="Lapierre D."/>
            <person name="Masclaux F.G."/>
            <person name="Murat C."/>
            <person name="Morin E."/>
            <person name="Ndikumana S."/>
            <person name="Pagni M."/>
            <person name="Petitpierre D."/>
            <person name="Requena N."/>
            <person name="Rosikiewicz P."/>
            <person name="Riley R."/>
            <person name="Saito K."/>
            <person name="San Clemente H."/>
            <person name="Shapiro H."/>
            <person name="van Tuinen D."/>
            <person name="Becard G."/>
            <person name="Bonfante P."/>
            <person name="Paszkowski U."/>
            <person name="Shachar-Hill Y."/>
            <person name="Young J.P."/>
            <person name="Sanders I.R."/>
            <person name="Henrissat B."/>
            <person name="Rensing S.A."/>
            <person name="Grigoriev I.V."/>
            <person name="Corradi N."/>
            <person name="Roux C."/>
            <person name="Martin F."/>
        </authorList>
    </citation>
    <scope>NUCLEOTIDE SEQUENCE</scope>
    <source>
        <strain evidence="1">DAOM 197198</strain>
    </source>
</reference>
<organism evidence="1">
    <name type="scientific">Rhizophagus irregularis (strain DAOM 181602 / DAOM 197198 / MUCL 43194)</name>
    <name type="common">Arbuscular mycorrhizal fungus</name>
    <name type="synonym">Glomus intraradices</name>
    <dbReference type="NCBI Taxonomy" id="747089"/>
    <lineage>
        <taxon>Eukaryota</taxon>
        <taxon>Fungi</taxon>
        <taxon>Fungi incertae sedis</taxon>
        <taxon>Mucoromycota</taxon>
        <taxon>Glomeromycotina</taxon>
        <taxon>Glomeromycetes</taxon>
        <taxon>Glomerales</taxon>
        <taxon>Glomeraceae</taxon>
        <taxon>Rhizophagus</taxon>
    </lineage>
</organism>
<evidence type="ECO:0000313" key="1">
    <source>
        <dbReference type="EMBL" id="ESA12920.1"/>
    </source>
</evidence>
<protein>
    <submittedName>
        <fullName evidence="1">Uncharacterized protein</fullName>
    </submittedName>
</protein>
<name>U9TXT7_RHIID</name>
<sequence>MDSFGVIKPSDASQICKKCNCICYAMRFQQNFKNWTSDNDNIDKFIQDIQLSYHGNAKEALEWIPHDRLYNIKYITKDELGEIYRANWIDGKIGIYAYCEGKKSWDNKNQNWRRQQCNMFVNLKSLNTPNILTLEFVNKIKIEHEFYGITQDPETKNYMMVLNNKYWTSGNNDIDKFIQDTQLSTHGNIEKALEWVSYDRFHDIKYIAKNEFDNILVYRANWIDGDIISWDSENQNWKRTRCNMIVNLKSLNTPNNLTLEFVKKVYASS</sequence>
<dbReference type="HOGENOM" id="CLU_000288_7_8_1"/>
<proteinExistence type="predicted"/>
<dbReference type="AlphaFoldDB" id="U9TXT7"/>
<dbReference type="VEuPathDB" id="FungiDB:RhiirFUN_008022"/>
<gene>
    <name evidence="1" type="ORF">GLOINDRAFT_26598</name>
</gene>
<dbReference type="Gene3D" id="1.10.10.1010">
    <property type="entry name" value="Intein homing endonuclease, domain IV"/>
    <property type="match status" value="2"/>
</dbReference>